<evidence type="ECO:0000256" key="1">
    <source>
        <dbReference type="ARBA" id="ARBA00023015"/>
    </source>
</evidence>
<evidence type="ECO:0000256" key="2">
    <source>
        <dbReference type="ARBA" id="ARBA00023125"/>
    </source>
</evidence>
<dbReference type="PROSITE" id="PS01124">
    <property type="entry name" value="HTH_ARAC_FAMILY_2"/>
    <property type="match status" value="1"/>
</dbReference>
<dbReference type="EMBL" id="QLTA01000046">
    <property type="protein sequence ID" value="RAR76527.1"/>
    <property type="molecule type" value="Genomic_DNA"/>
</dbReference>
<keyword evidence="3" id="KW-0804">Transcription</keyword>
<accession>A0A328Z147</accession>
<dbReference type="GO" id="GO:0003700">
    <property type="term" value="F:DNA-binding transcription factor activity"/>
    <property type="evidence" value="ECO:0007669"/>
    <property type="project" value="InterPro"/>
</dbReference>
<dbReference type="Proteomes" id="UP000248856">
    <property type="component" value="Unassembled WGS sequence"/>
</dbReference>
<dbReference type="InterPro" id="IPR018060">
    <property type="entry name" value="HTH_AraC"/>
</dbReference>
<dbReference type="Gene3D" id="1.10.10.60">
    <property type="entry name" value="Homeodomain-like"/>
    <property type="match status" value="1"/>
</dbReference>
<evidence type="ECO:0000313" key="6">
    <source>
        <dbReference type="Proteomes" id="UP000248856"/>
    </source>
</evidence>
<dbReference type="OrthoDB" id="9178898at2"/>
<proteinExistence type="predicted"/>
<protein>
    <submittedName>
        <fullName evidence="5">AraC family transcriptional regulator</fullName>
    </submittedName>
</protein>
<dbReference type="InterPro" id="IPR050204">
    <property type="entry name" value="AraC_XylS_family_regulators"/>
</dbReference>
<evidence type="ECO:0000313" key="5">
    <source>
        <dbReference type="EMBL" id="RAR76527.1"/>
    </source>
</evidence>
<comment type="caution">
    <text evidence="5">The sequence shown here is derived from an EMBL/GenBank/DDBJ whole genome shotgun (WGS) entry which is preliminary data.</text>
</comment>
<evidence type="ECO:0000259" key="4">
    <source>
        <dbReference type="PROSITE" id="PS01124"/>
    </source>
</evidence>
<dbReference type="PRINTS" id="PR00032">
    <property type="entry name" value="HTHARAC"/>
</dbReference>
<dbReference type="InterPro" id="IPR020449">
    <property type="entry name" value="Tscrpt_reg_AraC-type_HTH"/>
</dbReference>
<dbReference type="InterPro" id="IPR009057">
    <property type="entry name" value="Homeodomain-like_sf"/>
</dbReference>
<keyword evidence="1" id="KW-0805">Transcription regulation</keyword>
<dbReference type="AlphaFoldDB" id="A0A328Z147"/>
<dbReference type="GO" id="GO:0043565">
    <property type="term" value="F:sequence-specific DNA binding"/>
    <property type="evidence" value="ECO:0007669"/>
    <property type="project" value="InterPro"/>
</dbReference>
<organism evidence="5 6">
    <name type="scientific">Paracidovorax anthurii</name>
    <dbReference type="NCBI Taxonomy" id="78229"/>
    <lineage>
        <taxon>Bacteria</taxon>
        <taxon>Pseudomonadati</taxon>
        <taxon>Pseudomonadota</taxon>
        <taxon>Betaproteobacteria</taxon>
        <taxon>Burkholderiales</taxon>
        <taxon>Comamonadaceae</taxon>
        <taxon>Paracidovorax</taxon>
    </lineage>
</organism>
<dbReference type="PANTHER" id="PTHR46796">
    <property type="entry name" value="HTH-TYPE TRANSCRIPTIONAL ACTIVATOR RHAS-RELATED"/>
    <property type="match status" value="1"/>
</dbReference>
<reference evidence="5 6" key="1">
    <citation type="submission" date="2018-06" db="EMBL/GenBank/DDBJ databases">
        <title>Genomic Encyclopedia of Archaeal and Bacterial Type Strains, Phase II (KMG-II): from individual species to whole genera.</title>
        <authorList>
            <person name="Goeker M."/>
        </authorList>
    </citation>
    <scope>NUCLEOTIDE SEQUENCE [LARGE SCALE GENOMIC DNA]</scope>
    <source>
        <strain evidence="5 6">CFPB 3232</strain>
    </source>
</reference>
<keyword evidence="2" id="KW-0238">DNA-binding</keyword>
<dbReference type="Pfam" id="PF12833">
    <property type="entry name" value="HTH_18"/>
    <property type="match status" value="1"/>
</dbReference>
<keyword evidence="6" id="KW-1185">Reference proteome</keyword>
<name>A0A328Z147_9BURK</name>
<evidence type="ECO:0000256" key="3">
    <source>
        <dbReference type="ARBA" id="ARBA00023163"/>
    </source>
</evidence>
<sequence length="360" mass="39814">MATHTKQQTAEGQMEFMATEVRLAPDSPHHRHAALASPHAPGTLVEVATDPIPPKERLDFWRESVLSRMRSMPAVQDGTAFGGRLRRIVGHGADLVEHASEAVHAVRTEAMCRRDGADDISLSLMAECHWATQENNGARQISAGMLYLVDYARPVEVRRSRHRDLSIFLSRKKIHDALGPGFVLPDLLPQRPGLGSVLQTLMAATWREAPRMAADERTAVLKACTDMALALLQTSQKTGLEPDSCRFDDSLYRAAWGLIRRHCGDPAFCAERLAALLECSRASLYRLFARHGEGVAAAIWTARLETAWQQITVNANAPPAERPSLSVIAQRCGFSDPSTFQRMFKHRFGVTPREARTPGL</sequence>
<feature type="domain" description="HTH araC/xylS-type" evidence="4">
    <location>
        <begin position="253"/>
        <end position="358"/>
    </location>
</feature>
<gene>
    <name evidence="5" type="ORF">AX018_10463</name>
</gene>
<dbReference type="SMART" id="SM00342">
    <property type="entry name" value="HTH_ARAC"/>
    <property type="match status" value="1"/>
</dbReference>
<dbReference type="SUPFAM" id="SSF46689">
    <property type="entry name" value="Homeodomain-like"/>
    <property type="match status" value="1"/>
</dbReference>
<dbReference type="PANTHER" id="PTHR46796:SF6">
    <property type="entry name" value="ARAC SUBFAMILY"/>
    <property type="match status" value="1"/>
</dbReference>